<evidence type="ECO:0000256" key="3">
    <source>
        <dbReference type="ARBA" id="ARBA00022989"/>
    </source>
</evidence>
<reference evidence="8 9" key="1">
    <citation type="journal article" date="2018" name="Nat. Microbiol.">
        <title>Leveraging single-cell genomics to expand the fungal tree of life.</title>
        <authorList>
            <person name="Ahrendt S.R."/>
            <person name="Quandt C.A."/>
            <person name="Ciobanu D."/>
            <person name="Clum A."/>
            <person name="Salamov A."/>
            <person name="Andreopoulos B."/>
            <person name="Cheng J.F."/>
            <person name="Woyke T."/>
            <person name="Pelin A."/>
            <person name="Henrissat B."/>
            <person name="Reynolds N.K."/>
            <person name="Benny G.L."/>
            <person name="Smith M.E."/>
            <person name="James T.Y."/>
            <person name="Grigoriev I.V."/>
        </authorList>
    </citation>
    <scope>NUCLEOTIDE SEQUENCE [LARGE SCALE GENOMIC DNA]</scope>
    <source>
        <strain evidence="8 9">ATCC 52028</strain>
    </source>
</reference>
<keyword evidence="4 5" id="KW-0472">Membrane</keyword>
<evidence type="ECO:0000256" key="1">
    <source>
        <dbReference type="ARBA" id="ARBA00004141"/>
    </source>
</evidence>
<keyword evidence="9" id="KW-1185">Reference proteome</keyword>
<evidence type="ECO:0000256" key="2">
    <source>
        <dbReference type="ARBA" id="ARBA00022692"/>
    </source>
</evidence>
<name>A0A4P9X296_9FUNG</name>
<evidence type="ECO:0000313" key="7">
    <source>
        <dbReference type="EMBL" id="RKO99460.1"/>
    </source>
</evidence>
<dbReference type="EMBL" id="ML009111">
    <property type="protein sequence ID" value="RKO98166.1"/>
    <property type="molecule type" value="Genomic_DNA"/>
</dbReference>
<dbReference type="AlphaFoldDB" id="A0A4P9X296"/>
<dbReference type="InterPro" id="IPR006876">
    <property type="entry name" value="LMBR1-like_membr_prot"/>
</dbReference>
<feature type="transmembrane region" description="Helical" evidence="5">
    <location>
        <begin position="205"/>
        <end position="232"/>
    </location>
</feature>
<evidence type="ECO:0000313" key="9">
    <source>
        <dbReference type="Proteomes" id="UP000274922"/>
    </source>
</evidence>
<feature type="transmembrane region" description="Helical" evidence="5">
    <location>
        <begin position="427"/>
        <end position="453"/>
    </location>
</feature>
<protein>
    <recommendedName>
        <fullName evidence="10">LMBR1-domain-containing protein</fullName>
    </recommendedName>
</protein>
<dbReference type="EMBL" id="ML014283">
    <property type="protein sequence ID" value="RKO99460.1"/>
    <property type="molecule type" value="Genomic_DNA"/>
</dbReference>
<dbReference type="GO" id="GO:0016020">
    <property type="term" value="C:membrane"/>
    <property type="evidence" value="ECO:0007669"/>
    <property type="project" value="UniProtKB-SubCell"/>
</dbReference>
<gene>
    <name evidence="6" type="ORF">CAUPRSCDRAFT_10222</name>
    <name evidence="7" type="ORF">CXG81DRAFT_20453</name>
</gene>
<feature type="transmembrane region" description="Helical" evidence="5">
    <location>
        <begin position="327"/>
        <end position="356"/>
    </location>
</feature>
<feature type="transmembrane region" description="Helical" evidence="5">
    <location>
        <begin position="125"/>
        <end position="146"/>
    </location>
</feature>
<dbReference type="STRING" id="1555241.A0A4P9X296"/>
<dbReference type="PANTHER" id="PTHR31652:SF0">
    <property type="entry name" value="LIMR FAMILY PROTEIN DDB_G0283707-RELATED"/>
    <property type="match status" value="1"/>
</dbReference>
<evidence type="ECO:0000256" key="5">
    <source>
        <dbReference type="SAM" id="Phobius"/>
    </source>
</evidence>
<dbReference type="Proteomes" id="UP000274922">
    <property type="component" value="Unassembled WGS sequence"/>
</dbReference>
<comment type="subcellular location">
    <subcellularLocation>
        <location evidence="1">Membrane</location>
        <topology evidence="1">Multi-pass membrane protein</topology>
    </subcellularLocation>
</comment>
<reference evidence="6" key="3">
    <citation type="submission" date="2018-08" db="EMBL/GenBank/DDBJ databases">
        <title>Leveraging single-cell genomics to expand the Fungal Tree of Life.</title>
        <authorList>
            <consortium name="DOE Joint Genome Institute"/>
            <person name="Ahrendt S.R."/>
            <person name="Quandt C.A."/>
            <person name="Ciobanu D."/>
            <person name="Clum A."/>
            <person name="Salamov A."/>
            <person name="Andreopoulos B."/>
            <person name="Cheng J.-F."/>
            <person name="Woyke T."/>
            <person name="Pelin A."/>
            <person name="Henrissat B."/>
            <person name="Reynolds N."/>
            <person name="Benny G.L."/>
            <person name="Smith M.E."/>
            <person name="James T.Y."/>
            <person name="Grigoriev I.V."/>
        </authorList>
    </citation>
    <scope>NUCLEOTIDE SEQUENCE</scope>
    <source>
        <strain evidence="6">ATCC 52028</strain>
    </source>
</reference>
<keyword evidence="3 5" id="KW-1133">Transmembrane helix</keyword>
<feature type="transmembrane region" description="Helical" evidence="5">
    <location>
        <begin position="81"/>
        <end position="104"/>
    </location>
</feature>
<evidence type="ECO:0000313" key="6">
    <source>
        <dbReference type="EMBL" id="RKO98166.1"/>
    </source>
</evidence>
<dbReference type="PANTHER" id="PTHR31652">
    <property type="entry name" value="LIMR FAMILY PROTEIN DDB_G0283707-RELATED"/>
    <property type="match status" value="1"/>
</dbReference>
<proteinExistence type="predicted"/>
<dbReference type="Pfam" id="PF04791">
    <property type="entry name" value="LMBR1"/>
    <property type="match status" value="2"/>
</dbReference>
<organism evidence="6 8">
    <name type="scientific">Caulochytrium protostelioides</name>
    <dbReference type="NCBI Taxonomy" id="1555241"/>
    <lineage>
        <taxon>Eukaryota</taxon>
        <taxon>Fungi</taxon>
        <taxon>Fungi incertae sedis</taxon>
        <taxon>Chytridiomycota</taxon>
        <taxon>Chytridiomycota incertae sedis</taxon>
        <taxon>Chytridiomycetes</taxon>
        <taxon>Caulochytriales</taxon>
        <taxon>Caulochytriaceae</taxon>
        <taxon>Caulochytrium</taxon>
    </lineage>
</organism>
<dbReference type="OrthoDB" id="73273at2759"/>
<feature type="transmembrane region" description="Helical" evidence="5">
    <location>
        <begin position="473"/>
        <end position="496"/>
    </location>
</feature>
<evidence type="ECO:0000256" key="4">
    <source>
        <dbReference type="ARBA" id="ARBA00023136"/>
    </source>
</evidence>
<feature type="transmembrane region" description="Helical" evidence="5">
    <location>
        <begin position="6"/>
        <end position="27"/>
    </location>
</feature>
<feature type="transmembrane region" description="Helical" evidence="5">
    <location>
        <begin position="39"/>
        <end position="61"/>
    </location>
</feature>
<feature type="transmembrane region" description="Helical" evidence="5">
    <location>
        <begin position="376"/>
        <end position="399"/>
    </location>
</feature>
<dbReference type="Proteomes" id="UP000268535">
    <property type="component" value="Unassembled WGS sequence"/>
</dbReference>
<reference evidence="7" key="2">
    <citation type="submission" date="2018-04" db="EMBL/GenBank/DDBJ databases">
        <title>Leveraging single-cell genomics to expand the Fungal Tree of Life.</title>
        <authorList>
            <consortium name="DOE Joint Genome Institute"/>
            <person name="Ahrendt S.R."/>
            <person name="Quandt C.A."/>
            <person name="Ciobanu D."/>
            <person name="Clum A."/>
            <person name="Salamov A."/>
            <person name="Andreopoulos B."/>
            <person name="Cheng J.-F."/>
            <person name="Woyke T."/>
            <person name="Pelin A."/>
            <person name="Henrissat B."/>
            <person name="Benny G.L."/>
            <person name="Smith M.E."/>
            <person name="James T.Y."/>
            <person name="Grigoriev I.V."/>
        </authorList>
    </citation>
    <scope>NUCLEOTIDE SEQUENCE</scope>
    <source>
        <strain evidence="7">ATCC 52028</strain>
    </source>
</reference>
<evidence type="ECO:0008006" key="10">
    <source>
        <dbReference type="Google" id="ProtNLM"/>
    </source>
</evidence>
<evidence type="ECO:0000313" key="8">
    <source>
        <dbReference type="Proteomes" id="UP000268535"/>
    </source>
</evidence>
<sequence length="510" mass="57409">MSINVGLIITSAIFALLILIASVYFLVYFQHPEDKWVAWFPKAIVVLGLTLAAYNIFLLPLDVANQGGTLATSGAIPMEKLTLAFYITTCIITVVGVPFTVFYYEGEDDTDDEEAQTSHKGQLVYAIKWLIPTVIVTAVLIFILWYKLGYAIIAATRYEAPLHELVSATGNISEELWPTVQDYCTLVGSAKCKASPGKINVPVSALIYIIAIITAVGWILFAFFGGAGLFTLPYDCFQSFRNRPRPIKAAEYAERKKKLGEYAVRLKEVAKDLQDALRQTARSNGKTFSRRYRSLKAKEAQFRKNVLFLDYHYRRLEDSYKFQGGNLIWQICVLIFGIIGAFISVLWFIQICIYTIPFEVGSSIPAYFLNSFLTSVSKVPVIGIVIYSIFAFYLLGCVVKGNVKVGMRVFFMTVHPMRMGETMMNSLVFNVGIILLASLAVAQFCTISFNRFAQFTASQRMFTTNIGNFAGMKWFYVVLTSLFLAVSVLSMCMNVYKPKRRNNDRMTFKL</sequence>
<keyword evidence="2 5" id="KW-0812">Transmembrane</keyword>
<accession>A0A4P9X296</accession>